<dbReference type="RefSeq" id="XP_004338109.1">
    <property type="nucleotide sequence ID" value="XM_004338061.1"/>
</dbReference>
<dbReference type="SUPFAM" id="SSF48403">
    <property type="entry name" value="Ankyrin repeat"/>
    <property type="match status" value="1"/>
</dbReference>
<dbReference type="KEGG" id="acan:ACA1_331090"/>
<dbReference type="VEuPathDB" id="AmoebaDB:ACA1_331090"/>
<evidence type="ECO:0000256" key="2">
    <source>
        <dbReference type="SAM" id="MobiDB-lite"/>
    </source>
</evidence>
<protein>
    <submittedName>
        <fullName evidence="3">Uncharacterized protein</fullName>
    </submittedName>
</protein>
<dbReference type="PROSITE" id="PS50088">
    <property type="entry name" value="ANK_REPEAT"/>
    <property type="match status" value="1"/>
</dbReference>
<dbReference type="AlphaFoldDB" id="L8GVL6"/>
<dbReference type="InterPro" id="IPR036770">
    <property type="entry name" value="Ankyrin_rpt-contain_sf"/>
</dbReference>
<evidence type="ECO:0000256" key="1">
    <source>
        <dbReference type="PROSITE-ProRule" id="PRU00023"/>
    </source>
</evidence>
<gene>
    <name evidence="3" type="ORF">ACA1_331090</name>
</gene>
<feature type="compositionally biased region" description="Basic and acidic residues" evidence="2">
    <location>
        <begin position="1"/>
        <end position="10"/>
    </location>
</feature>
<organism evidence="3 4">
    <name type="scientific">Acanthamoeba castellanii (strain ATCC 30010 / Neff)</name>
    <dbReference type="NCBI Taxonomy" id="1257118"/>
    <lineage>
        <taxon>Eukaryota</taxon>
        <taxon>Amoebozoa</taxon>
        <taxon>Discosea</taxon>
        <taxon>Longamoebia</taxon>
        <taxon>Centramoebida</taxon>
        <taxon>Acanthamoebidae</taxon>
        <taxon>Acanthamoeba</taxon>
    </lineage>
</organism>
<reference evidence="3 4" key="1">
    <citation type="journal article" date="2013" name="Genome Biol.">
        <title>Genome of Acanthamoeba castellanii highlights extensive lateral gene transfer and early evolution of tyrosine kinase signaling.</title>
        <authorList>
            <person name="Clarke M."/>
            <person name="Lohan A.J."/>
            <person name="Liu B."/>
            <person name="Lagkouvardos I."/>
            <person name="Roy S."/>
            <person name="Zafar N."/>
            <person name="Bertelli C."/>
            <person name="Schilde C."/>
            <person name="Kianianmomeni A."/>
            <person name="Burglin T.R."/>
            <person name="Frech C."/>
            <person name="Turcotte B."/>
            <person name="Kopec K.O."/>
            <person name="Synnott J.M."/>
            <person name="Choo C."/>
            <person name="Paponov I."/>
            <person name="Finkler A."/>
            <person name="Soon Heng Tan C."/>
            <person name="Hutchins A.P."/>
            <person name="Weinmeier T."/>
            <person name="Rattei T."/>
            <person name="Chu J.S."/>
            <person name="Gimenez G."/>
            <person name="Irimia M."/>
            <person name="Rigden D.J."/>
            <person name="Fitzpatrick D.A."/>
            <person name="Lorenzo-Morales J."/>
            <person name="Bateman A."/>
            <person name="Chiu C.H."/>
            <person name="Tang P."/>
            <person name="Hegemann P."/>
            <person name="Fromm H."/>
            <person name="Raoult D."/>
            <person name="Greub G."/>
            <person name="Miranda-Saavedra D."/>
            <person name="Chen N."/>
            <person name="Nash P."/>
            <person name="Ginger M.L."/>
            <person name="Horn M."/>
            <person name="Schaap P."/>
            <person name="Caler L."/>
            <person name="Loftus B."/>
        </authorList>
    </citation>
    <scope>NUCLEOTIDE SEQUENCE [LARGE SCALE GENOMIC DNA]</scope>
    <source>
        <strain evidence="3 4">Neff</strain>
    </source>
</reference>
<feature type="non-terminal residue" evidence="3">
    <location>
        <position position="1"/>
    </location>
</feature>
<proteinExistence type="predicted"/>
<dbReference type="Gene3D" id="1.25.40.20">
    <property type="entry name" value="Ankyrin repeat-containing domain"/>
    <property type="match status" value="1"/>
</dbReference>
<keyword evidence="1" id="KW-0040">ANK repeat</keyword>
<evidence type="ECO:0000313" key="4">
    <source>
        <dbReference type="Proteomes" id="UP000011083"/>
    </source>
</evidence>
<dbReference type="InterPro" id="IPR002110">
    <property type="entry name" value="Ankyrin_rpt"/>
</dbReference>
<sequence>MEGTRGEPRRTKSPRRTTSVGSEDETEFVEEESLLEYALFWAVHETNISKVMALLERDGININWQNKAVGNKTALHVAVEKDNTTLVALLLGRG</sequence>
<keyword evidence="4" id="KW-1185">Reference proteome</keyword>
<dbReference type="EMBL" id="KB008009">
    <property type="protein sequence ID" value="ELR16096.1"/>
    <property type="molecule type" value="Genomic_DNA"/>
</dbReference>
<evidence type="ECO:0000313" key="3">
    <source>
        <dbReference type="EMBL" id="ELR16096.1"/>
    </source>
</evidence>
<dbReference type="GeneID" id="14916770"/>
<dbReference type="Pfam" id="PF12796">
    <property type="entry name" value="Ank_2"/>
    <property type="match status" value="1"/>
</dbReference>
<dbReference type="Proteomes" id="UP000011083">
    <property type="component" value="Unassembled WGS sequence"/>
</dbReference>
<dbReference type="PROSITE" id="PS50297">
    <property type="entry name" value="ANK_REP_REGION"/>
    <property type="match status" value="1"/>
</dbReference>
<name>L8GVL6_ACACF</name>
<feature type="repeat" description="ANK" evidence="1">
    <location>
        <begin position="70"/>
        <end position="94"/>
    </location>
</feature>
<accession>L8GVL6</accession>
<feature type="region of interest" description="Disordered" evidence="2">
    <location>
        <begin position="1"/>
        <end position="27"/>
    </location>
</feature>